<feature type="domain" description="NADP-dependent oxidoreductase" evidence="4">
    <location>
        <begin position="194"/>
        <end position="419"/>
    </location>
</feature>
<dbReference type="PANTHER" id="PTHR43625">
    <property type="entry name" value="AFLATOXIN B1 ALDEHYDE REDUCTASE"/>
    <property type="match status" value="1"/>
</dbReference>
<dbReference type="EMBL" id="JAGRRH010000015">
    <property type="protein sequence ID" value="KAG7356175.1"/>
    <property type="molecule type" value="Genomic_DNA"/>
</dbReference>
<dbReference type="OrthoDB" id="37537at2759"/>
<dbReference type="AlphaFoldDB" id="A0A9K3L797"/>
<proteinExistence type="predicted"/>
<reference evidence="5" key="1">
    <citation type="journal article" date="2021" name="Sci. Rep.">
        <title>Diploid genomic architecture of Nitzschia inconspicua, an elite biomass production diatom.</title>
        <authorList>
            <person name="Oliver A."/>
            <person name="Podell S."/>
            <person name="Pinowska A."/>
            <person name="Traller J.C."/>
            <person name="Smith S.R."/>
            <person name="McClure R."/>
            <person name="Beliaev A."/>
            <person name="Bohutskyi P."/>
            <person name="Hill E.A."/>
            <person name="Rabines A."/>
            <person name="Zheng H."/>
            <person name="Allen L.Z."/>
            <person name="Kuo A."/>
            <person name="Grigoriev I.V."/>
            <person name="Allen A.E."/>
            <person name="Hazlebeck D."/>
            <person name="Allen E.E."/>
        </authorList>
    </citation>
    <scope>NUCLEOTIDE SEQUENCE</scope>
    <source>
        <strain evidence="5">Hildebrandi</strain>
    </source>
</reference>
<dbReference type="GO" id="GO:0016491">
    <property type="term" value="F:oxidoreductase activity"/>
    <property type="evidence" value="ECO:0007669"/>
    <property type="project" value="UniProtKB-KW"/>
</dbReference>
<protein>
    <submittedName>
        <fullName evidence="5">Aldo/keto reductase family protein</fullName>
    </submittedName>
</protein>
<name>A0A9K3L797_9STRA</name>
<feature type="signal peptide" evidence="3">
    <location>
        <begin position="1"/>
        <end position="28"/>
    </location>
</feature>
<dbReference type="PANTHER" id="PTHR43625:SF5">
    <property type="entry name" value="PYRIDOXAL REDUCTASE, CHLOROPLASTIC"/>
    <property type="match status" value="1"/>
</dbReference>
<evidence type="ECO:0000313" key="6">
    <source>
        <dbReference type="Proteomes" id="UP000693970"/>
    </source>
</evidence>
<comment type="caution">
    <text evidence="5">The sequence shown here is derived from an EMBL/GenBank/DDBJ whole genome shotgun (WGS) entry which is preliminary data.</text>
</comment>
<sequence length="547" mass="60215">MIGKSNNALVFLALFATATLSNVGDVDAFTVTDHRCIGGAVLSGSKHPVRTSWLASSSFDDDELAKLIGKRSQIKRKKKEELPNEDVVFEALTESTPPEMLDLDWDNMPEFQTKRPVRESKKKDEEDDDALSFRSSSNNEPAYVDFMSDYEDENEFHIPNRLGVTTRCWGEESLGFVATGKLKKQQLREGKFVPGDLQLAFNNLLDEGILLFETSPEYGKAMATKKLSAEHILARCIQEYQGSDTMPLLVDTFANKIWQRRANAVTSSLTASCEKLEISSVDILQAKNIGWLPSGGIIKGMSEVVIDQGTANYVGVQNISPLRLRRLMSKLEKQGLTVTTNAFEFSLTQRRNEKWITACKALGVIPLIHNPLGSGLASGQYTATNPSGGLASSGATKFSFAMLEKLQPLHSVLESVAERVKTRLTREVRDVQERYRGRKGPPPKINTDITTTQVALNYIIAKGGVPLAEVNSPKEAQEVIGCLGWSLNDDEVAMLESAAELYLLAWTVPQFVIAVDGRSPTVTILGSHDVRDGVASTFYLFCSGFYG</sequence>
<feature type="region of interest" description="Disordered" evidence="2">
    <location>
        <begin position="99"/>
        <end position="137"/>
    </location>
</feature>
<reference evidence="5" key="2">
    <citation type="submission" date="2021-04" db="EMBL/GenBank/DDBJ databases">
        <authorList>
            <person name="Podell S."/>
        </authorList>
    </citation>
    <scope>NUCLEOTIDE SEQUENCE</scope>
    <source>
        <strain evidence="5">Hildebrandi</strain>
    </source>
</reference>
<evidence type="ECO:0000313" key="5">
    <source>
        <dbReference type="EMBL" id="KAG7356175.1"/>
    </source>
</evidence>
<evidence type="ECO:0000256" key="3">
    <source>
        <dbReference type="SAM" id="SignalP"/>
    </source>
</evidence>
<evidence type="ECO:0000256" key="2">
    <source>
        <dbReference type="SAM" id="MobiDB-lite"/>
    </source>
</evidence>
<dbReference type="Pfam" id="PF00248">
    <property type="entry name" value="Aldo_ket_red"/>
    <property type="match status" value="1"/>
</dbReference>
<gene>
    <name evidence="5" type="ORF">IV203_000861</name>
</gene>
<dbReference type="GO" id="GO:0005737">
    <property type="term" value="C:cytoplasm"/>
    <property type="evidence" value="ECO:0007669"/>
    <property type="project" value="TreeGrafter"/>
</dbReference>
<feature type="compositionally biased region" description="Basic and acidic residues" evidence="2">
    <location>
        <begin position="112"/>
        <end position="124"/>
    </location>
</feature>
<keyword evidence="6" id="KW-1185">Reference proteome</keyword>
<keyword evidence="3" id="KW-0732">Signal</keyword>
<accession>A0A9K3L797</accession>
<feature type="chain" id="PRO_5039921898" evidence="3">
    <location>
        <begin position="29"/>
        <end position="547"/>
    </location>
</feature>
<dbReference type="Proteomes" id="UP000693970">
    <property type="component" value="Unassembled WGS sequence"/>
</dbReference>
<evidence type="ECO:0000256" key="1">
    <source>
        <dbReference type="ARBA" id="ARBA00023002"/>
    </source>
</evidence>
<dbReference type="InterPro" id="IPR050791">
    <property type="entry name" value="Aldo-Keto_reductase"/>
</dbReference>
<dbReference type="InterPro" id="IPR023210">
    <property type="entry name" value="NADP_OxRdtase_dom"/>
</dbReference>
<organism evidence="5 6">
    <name type="scientific">Nitzschia inconspicua</name>
    <dbReference type="NCBI Taxonomy" id="303405"/>
    <lineage>
        <taxon>Eukaryota</taxon>
        <taxon>Sar</taxon>
        <taxon>Stramenopiles</taxon>
        <taxon>Ochrophyta</taxon>
        <taxon>Bacillariophyta</taxon>
        <taxon>Bacillariophyceae</taxon>
        <taxon>Bacillariophycidae</taxon>
        <taxon>Bacillariales</taxon>
        <taxon>Bacillariaceae</taxon>
        <taxon>Nitzschia</taxon>
    </lineage>
</organism>
<evidence type="ECO:0000259" key="4">
    <source>
        <dbReference type="Pfam" id="PF00248"/>
    </source>
</evidence>
<keyword evidence="1" id="KW-0560">Oxidoreductase</keyword>